<evidence type="ECO:0008006" key="3">
    <source>
        <dbReference type="Google" id="ProtNLM"/>
    </source>
</evidence>
<dbReference type="SUPFAM" id="SSF46689">
    <property type="entry name" value="Homeodomain-like"/>
    <property type="match status" value="1"/>
</dbReference>
<evidence type="ECO:0000313" key="2">
    <source>
        <dbReference type="Proteomes" id="UP000018692"/>
    </source>
</evidence>
<accession>V8ASN9</accession>
<evidence type="ECO:0000313" key="1">
    <source>
        <dbReference type="EMBL" id="ETD05615.1"/>
    </source>
</evidence>
<dbReference type="Proteomes" id="UP000018692">
    <property type="component" value="Unassembled WGS sequence"/>
</dbReference>
<dbReference type="PATRIC" id="fig|1380772.3.peg.331"/>
<proteinExistence type="predicted"/>
<organism evidence="1 2">
    <name type="scientific">Lactococcus garvieae TRF1</name>
    <dbReference type="NCBI Taxonomy" id="1380772"/>
    <lineage>
        <taxon>Bacteria</taxon>
        <taxon>Bacillati</taxon>
        <taxon>Bacillota</taxon>
        <taxon>Bacilli</taxon>
        <taxon>Lactobacillales</taxon>
        <taxon>Streptococcaceae</taxon>
        <taxon>Lactococcus</taxon>
    </lineage>
</organism>
<gene>
    <name evidence="1" type="ORF">N568_0101675</name>
</gene>
<name>V8ASN9_9LACT</name>
<comment type="caution">
    <text evidence="1">The sequence shown here is derived from an EMBL/GenBank/DDBJ whole genome shotgun (WGS) entry which is preliminary data.</text>
</comment>
<dbReference type="InterPro" id="IPR009057">
    <property type="entry name" value="Homeodomain-like_sf"/>
</dbReference>
<dbReference type="EMBL" id="AVFE01000003">
    <property type="protein sequence ID" value="ETD05615.1"/>
    <property type="molecule type" value="Genomic_DNA"/>
</dbReference>
<protein>
    <recommendedName>
        <fullName evidence="3">TetR family transcriptional regulator</fullName>
    </recommendedName>
</protein>
<dbReference type="AlphaFoldDB" id="V8ASN9"/>
<sequence length="200" mass="23362">MIIINDTQLKIIDAFFVLTNESTSLHDITMQLIADKAGIRRQNIYKNHFNGIQDIIKTVHLLIDRDCKSKIKSFIISENNQELPTFIAEEILPLLYARRDWLKPLYNSSIDPDWIPFLREQYYPLIKMYYGNKIENISSSLNICPEFLYKLVIDNILSIISGWITSDFPDPPSIFRDKFIRLSSLSLDDLLNIDSKFNIN</sequence>
<dbReference type="Gene3D" id="1.10.357.10">
    <property type="entry name" value="Tetracycline Repressor, domain 2"/>
    <property type="match status" value="1"/>
</dbReference>
<reference evidence="1 2" key="1">
    <citation type="submission" date="2013-07" db="EMBL/GenBank/DDBJ databases">
        <title>Isolation of Lactococcus garvieae strain TRF1 from the fecal material of a timber rattlesnake.</title>
        <authorList>
            <person name="McLaughlin R.W."/>
            <person name="Cochran P.A."/>
            <person name="Dowd S.E."/>
        </authorList>
    </citation>
    <scope>NUCLEOTIDE SEQUENCE [LARGE SCALE GENOMIC DNA]</scope>
    <source>
        <strain evidence="1 2">TRF1</strain>
    </source>
</reference>